<gene>
    <name evidence="1" type="ORF">MUK42_33931</name>
</gene>
<evidence type="ECO:0000313" key="1">
    <source>
        <dbReference type="EMBL" id="URD93388.1"/>
    </source>
</evidence>
<protein>
    <submittedName>
        <fullName evidence="1">Uncharacterized protein</fullName>
    </submittedName>
</protein>
<proteinExistence type="predicted"/>
<keyword evidence="2" id="KW-1185">Reference proteome</keyword>
<dbReference type="AlphaFoldDB" id="A0A9E7JU10"/>
<dbReference type="Proteomes" id="UP001055439">
    <property type="component" value="Chromosome 3"/>
</dbReference>
<accession>A0A9E7JU10</accession>
<evidence type="ECO:0000313" key="2">
    <source>
        <dbReference type="Proteomes" id="UP001055439"/>
    </source>
</evidence>
<dbReference type="EMBL" id="CP097505">
    <property type="protein sequence ID" value="URD93388.1"/>
    <property type="molecule type" value="Genomic_DNA"/>
</dbReference>
<sequence length="73" mass="8629">MASWFYILQRTRVYHSVHILAHHGSTYQAEWCILLGTYTGPPYGSMYHAGKIYLSHPDFFFSRIISFHTYRAK</sequence>
<name>A0A9E7JU10_9LILI</name>
<reference evidence="1" key="1">
    <citation type="submission" date="2022-05" db="EMBL/GenBank/DDBJ databases">
        <title>The Musa troglodytarum L. genome provides insights into the mechanism of non-climacteric behaviour and enrichment of carotenoids.</title>
        <authorList>
            <person name="Wang J."/>
        </authorList>
    </citation>
    <scope>NUCLEOTIDE SEQUENCE</scope>
    <source>
        <tissue evidence="1">Leaf</tissue>
    </source>
</reference>
<organism evidence="1 2">
    <name type="scientific">Musa troglodytarum</name>
    <name type="common">fe'i banana</name>
    <dbReference type="NCBI Taxonomy" id="320322"/>
    <lineage>
        <taxon>Eukaryota</taxon>
        <taxon>Viridiplantae</taxon>
        <taxon>Streptophyta</taxon>
        <taxon>Embryophyta</taxon>
        <taxon>Tracheophyta</taxon>
        <taxon>Spermatophyta</taxon>
        <taxon>Magnoliopsida</taxon>
        <taxon>Liliopsida</taxon>
        <taxon>Zingiberales</taxon>
        <taxon>Musaceae</taxon>
        <taxon>Musa</taxon>
    </lineage>
</organism>